<dbReference type="InterPro" id="IPR039470">
    <property type="entry name" value="Nuc_deoxyri_tr2"/>
</dbReference>
<evidence type="ECO:0008006" key="3">
    <source>
        <dbReference type="Google" id="ProtNLM"/>
    </source>
</evidence>
<protein>
    <recommendedName>
        <fullName evidence="3">Nucleoside 2-deoxyribosyltransferase domain-containing protein</fullName>
    </recommendedName>
</protein>
<dbReference type="OrthoDB" id="2893324at2759"/>
<evidence type="ECO:0000313" key="1">
    <source>
        <dbReference type="EMBL" id="KAF1951009.1"/>
    </source>
</evidence>
<accession>A0A6A5TGX0</accession>
<dbReference type="Gene3D" id="3.40.50.450">
    <property type="match status" value="1"/>
</dbReference>
<dbReference type="AlphaFoldDB" id="A0A6A5TGX0"/>
<sequence>MSSEASSKCTVCFPPDRPKVTQPSIIIYGSIEPSPTSNWTTTLASHLSSLPITILNPRLDGWDDTWREDINFAPFKEQVDWEMDHAAVANVIVFYFKPGTSCPISLLELGMCVGMYNEKVVVGCPKEFYKRGNVEIVCRRFGIELVEDLNELGDVVKRRLEALLENV</sequence>
<organism evidence="1 2">
    <name type="scientific">Byssothecium circinans</name>
    <dbReference type="NCBI Taxonomy" id="147558"/>
    <lineage>
        <taxon>Eukaryota</taxon>
        <taxon>Fungi</taxon>
        <taxon>Dikarya</taxon>
        <taxon>Ascomycota</taxon>
        <taxon>Pezizomycotina</taxon>
        <taxon>Dothideomycetes</taxon>
        <taxon>Pleosporomycetidae</taxon>
        <taxon>Pleosporales</taxon>
        <taxon>Massarineae</taxon>
        <taxon>Massarinaceae</taxon>
        <taxon>Byssothecium</taxon>
    </lineage>
</organism>
<dbReference type="Pfam" id="PF15891">
    <property type="entry name" value="Nuc_deoxyri_tr2"/>
    <property type="match status" value="1"/>
</dbReference>
<dbReference type="EMBL" id="ML977020">
    <property type="protein sequence ID" value="KAF1951009.1"/>
    <property type="molecule type" value="Genomic_DNA"/>
</dbReference>
<proteinExistence type="predicted"/>
<reference evidence="1" key="1">
    <citation type="journal article" date="2020" name="Stud. Mycol.">
        <title>101 Dothideomycetes genomes: a test case for predicting lifestyles and emergence of pathogens.</title>
        <authorList>
            <person name="Haridas S."/>
            <person name="Albert R."/>
            <person name="Binder M."/>
            <person name="Bloem J."/>
            <person name="Labutti K."/>
            <person name="Salamov A."/>
            <person name="Andreopoulos B."/>
            <person name="Baker S."/>
            <person name="Barry K."/>
            <person name="Bills G."/>
            <person name="Bluhm B."/>
            <person name="Cannon C."/>
            <person name="Castanera R."/>
            <person name="Culley D."/>
            <person name="Daum C."/>
            <person name="Ezra D."/>
            <person name="Gonzalez J."/>
            <person name="Henrissat B."/>
            <person name="Kuo A."/>
            <person name="Liang C."/>
            <person name="Lipzen A."/>
            <person name="Lutzoni F."/>
            <person name="Magnuson J."/>
            <person name="Mondo S."/>
            <person name="Nolan M."/>
            <person name="Ohm R."/>
            <person name="Pangilinan J."/>
            <person name="Park H.-J."/>
            <person name="Ramirez L."/>
            <person name="Alfaro M."/>
            <person name="Sun H."/>
            <person name="Tritt A."/>
            <person name="Yoshinaga Y."/>
            <person name="Zwiers L.-H."/>
            <person name="Turgeon B."/>
            <person name="Goodwin S."/>
            <person name="Spatafora J."/>
            <person name="Crous P."/>
            <person name="Grigoriev I."/>
        </authorList>
    </citation>
    <scope>NUCLEOTIDE SEQUENCE</scope>
    <source>
        <strain evidence="1">CBS 675.92</strain>
    </source>
</reference>
<evidence type="ECO:0000313" key="2">
    <source>
        <dbReference type="Proteomes" id="UP000800035"/>
    </source>
</evidence>
<keyword evidence="2" id="KW-1185">Reference proteome</keyword>
<gene>
    <name evidence="1" type="ORF">CC80DRAFT_496301</name>
</gene>
<name>A0A6A5TGX0_9PLEO</name>
<dbReference type="Proteomes" id="UP000800035">
    <property type="component" value="Unassembled WGS sequence"/>
</dbReference>